<evidence type="ECO:0000256" key="7">
    <source>
        <dbReference type="ARBA" id="ARBA00023170"/>
    </source>
</evidence>
<dbReference type="InterPro" id="IPR043046">
    <property type="entry name" value="IL17RA/B_FnIII-like_2_sf"/>
</dbReference>
<dbReference type="PROSITE" id="PS51534">
    <property type="entry name" value="SEFIR"/>
    <property type="match status" value="1"/>
</dbReference>
<evidence type="ECO:0000313" key="12">
    <source>
        <dbReference type="RefSeq" id="XP_047018173.1"/>
    </source>
</evidence>
<evidence type="ECO:0000256" key="4">
    <source>
        <dbReference type="ARBA" id="ARBA00022729"/>
    </source>
</evidence>
<evidence type="ECO:0000256" key="5">
    <source>
        <dbReference type="ARBA" id="ARBA00022989"/>
    </source>
</evidence>
<evidence type="ECO:0000256" key="2">
    <source>
        <dbReference type="ARBA" id="ARBA00022475"/>
    </source>
</evidence>
<feature type="domain" description="SEFIR" evidence="10">
    <location>
        <begin position="351"/>
        <end position="507"/>
    </location>
</feature>
<dbReference type="Gene3D" id="3.40.50.11530">
    <property type="match status" value="1"/>
</dbReference>
<organism evidence="11 12">
    <name type="scientific">Ictalurus punctatus</name>
    <name type="common">Channel catfish</name>
    <name type="synonym">Silurus punctatus</name>
    <dbReference type="NCBI Taxonomy" id="7998"/>
    <lineage>
        <taxon>Eukaryota</taxon>
        <taxon>Metazoa</taxon>
        <taxon>Chordata</taxon>
        <taxon>Craniata</taxon>
        <taxon>Vertebrata</taxon>
        <taxon>Euteleostomi</taxon>
        <taxon>Actinopterygii</taxon>
        <taxon>Neopterygii</taxon>
        <taxon>Teleostei</taxon>
        <taxon>Ostariophysi</taxon>
        <taxon>Siluriformes</taxon>
        <taxon>Ictaluridae</taxon>
        <taxon>Ictalurus</taxon>
    </lineage>
</organism>
<keyword evidence="4" id="KW-0732">Signal</keyword>
<dbReference type="GO" id="GO:0030368">
    <property type="term" value="F:interleukin-17 receptor activity"/>
    <property type="evidence" value="ECO:0007669"/>
    <property type="project" value="InterPro"/>
</dbReference>
<evidence type="ECO:0000256" key="8">
    <source>
        <dbReference type="ARBA" id="ARBA00023180"/>
    </source>
</evidence>
<evidence type="ECO:0000259" key="10">
    <source>
        <dbReference type="PROSITE" id="PS51534"/>
    </source>
</evidence>
<dbReference type="GeneID" id="108279938"/>
<dbReference type="Pfam" id="PF16578">
    <property type="entry name" value="IL17R_fnIII_D2"/>
    <property type="match status" value="1"/>
</dbReference>
<evidence type="ECO:0000313" key="11">
    <source>
        <dbReference type="Proteomes" id="UP000221080"/>
    </source>
</evidence>
<dbReference type="RefSeq" id="XP_047018173.1">
    <property type="nucleotide sequence ID" value="XM_047162217.2"/>
</dbReference>
<feature type="compositionally biased region" description="Polar residues" evidence="9">
    <location>
        <begin position="764"/>
        <end position="773"/>
    </location>
</feature>
<keyword evidence="3" id="KW-0812">Transmembrane</keyword>
<name>A0A979FDJ8_ICTPU</name>
<dbReference type="FunFam" id="3.40.50.11530:FF:000002">
    <property type="entry name" value="Interleukin 17 receptor A"/>
    <property type="match status" value="1"/>
</dbReference>
<dbReference type="InterPro" id="IPR039465">
    <property type="entry name" value="IL-17_rcpt-like"/>
</dbReference>
<sequence length="812" mass="91747">MEQGVVWKSSSDSYILHSDSQVSCLNIANSSSLTCNQMVPCDIQINNCMYKEWMKPQLFTPTSPEDLKVHVDVRTDENRDLVPVIVAEWKARDDGSIIHLTGTEFQVTKQGSGEHFCVHYIFHNKITTMRNPSGEQWSFSLDKVVVDPGETYLVSVSNLPKPNLAYTSYYINKTIQVSGCKSPAMQSTRICIERGENWNPSISMVKSGPQNRTLFVTFDTDEHSESYKVHLKCKEHKETQNLSKENRSSLNLMFDLEAWPHTCCSFTVEIQPFFKCGNDCLRKQKNFNICPDPPKPLAGADHLWKVFTGLFVLLCVLCAICAICLRCRKQKKGTEKPLNEPFTSDNLPNGECSVLIIYSRDHPKYTDIVLKLCAFLRAKCGTEVYLDLLDTASIGAMGRLQWTELQKRRIEQSSDKVLVLCSRGVQAKWGAMCGEPRVLLREDVCSPMGDMLTLALQLITPDMQRPASYGKYLVAYFEDISDEYDVPSMFDVAVKYKLMKHFEELFFRILDLEKYQKGKVHTIKGIGIDDYINCPSGKALRDAIETFQAYQLENPDWFEKECLASEDEVPVDESRPFLNGSPTPVHKCEPVLNIGPSVCKCEVEIHPMDQTHSVWSTEIPHLNLEYEEPSFLDIQPACQEYSLCPVEVMEAPLGIHKAGVCHADSENHPCLLVEPVLREPLPSSRNEVYVNSWPPTEDSPAIDKEEALRKLLNLQVSLVSVDITAPPPSVDDQFQTSWDMHSSQPMEIDENQVEEASGKRQSRFSDQGYSSRDSMVREEPPPSSLAALAKLQEALYLNSPISSGFCTETMES</sequence>
<keyword evidence="11" id="KW-1185">Reference proteome</keyword>
<keyword evidence="8" id="KW-0325">Glycoprotein</keyword>
<dbReference type="InterPro" id="IPR013568">
    <property type="entry name" value="SEFIR_dom"/>
</dbReference>
<dbReference type="PANTHER" id="PTHR15583:SF13">
    <property type="entry name" value="INTERLEUKIN-17 RECEPTOR A"/>
    <property type="match status" value="1"/>
</dbReference>
<accession>A0A979FDJ8</accession>
<evidence type="ECO:0000256" key="9">
    <source>
        <dbReference type="SAM" id="MobiDB-lite"/>
    </source>
</evidence>
<dbReference type="Gene3D" id="2.60.40.2160">
    <property type="entry name" value="Interleukin-17 receptor A/B, fibronectin-III-like domain 1"/>
    <property type="match status" value="1"/>
</dbReference>
<keyword evidence="7 12" id="KW-0675">Receptor</keyword>
<dbReference type="OrthoDB" id="5915222at2759"/>
<dbReference type="AlphaFoldDB" id="A0A979FDJ8"/>
<evidence type="ECO:0000256" key="3">
    <source>
        <dbReference type="ARBA" id="ARBA00022692"/>
    </source>
</evidence>
<dbReference type="Gene3D" id="2.60.40.2150">
    <property type="entry name" value="Interleukin-17 receptor A/B, fibronectin-III-like domain 2"/>
    <property type="match status" value="1"/>
</dbReference>
<comment type="subcellular location">
    <subcellularLocation>
        <location evidence="1">Cell membrane</location>
        <topology evidence="1">Single-pass type I membrane protein</topology>
    </subcellularLocation>
</comment>
<proteinExistence type="predicted"/>
<feature type="region of interest" description="Disordered" evidence="9">
    <location>
        <begin position="748"/>
        <end position="783"/>
    </location>
</feature>
<protein>
    <submittedName>
        <fullName evidence="12">Interleukin 17 receptor A1a isoform X1</fullName>
    </submittedName>
</protein>
<keyword evidence="5" id="KW-1133">Transmembrane helix</keyword>
<keyword evidence="6" id="KW-0472">Membrane</keyword>
<dbReference type="GO" id="GO:0005886">
    <property type="term" value="C:plasma membrane"/>
    <property type="evidence" value="ECO:0007669"/>
    <property type="project" value="UniProtKB-SubCell"/>
</dbReference>
<evidence type="ECO:0000256" key="1">
    <source>
        <dbReference type="ARBA" id="ARBA00004251"/>
    </source>
</evidence>
<dbReference type="Pfam" id="PF08357">
    <property type="entry name" value="SEFIR"/>
    <property type="match status" value="1"/>
</dbReference>
<dbReference type="InterPro" id="IPR038683">
    <property type="entry name" value="IL17RA/B_FnIII-like_1_sf"/>
</dbReference>
<dbReference type="KEGG" id="ipu:108279938"/>
<dbReference type="CTD" id="561494"/>
<keyword evidence="2" id="KW-1003">Cell membrane</keyword>
<dbReference type="PANTHER" id="PTHR15583">
    <property type="entry name" value="INTERLEUKIN-17 RECEPTOR"/>
    <property type="match status" value="1"/>
</dbReference>
<evidence type="ECO:0000256" key="6">
    <source>
        <dbReference type="ARBA" id="ARBA00023136"/>
    </source>
</evidence>
<gene>
    <name evidence="12" type="primary">il17ra1a</name>
</gene>
<reference evidence="11" key="1">
    <citation type="journal article" date="2016" name="Nat. Commun.">
        <title>The channel catfish genome sequence provides insights into the evolution of scale formation in teleosts.</title>
        <authorList>
            <person name="Liu Z."/>
            <person name="Liu S."/>
            <person name="Yao J."/>
            <person name="Bao L."/>
            <person name="Zhang J."/>
            <person name="Li Y."/>
            <person name="Jiang C."/>
            <person name="Sun L."/>
            <person name="Wang R."/>
            <person name="Zhang Y."/>
            <person name="Zhou T."/>
            <person name="Zeng Q."/>
            <person name="Fu Q."/>
            <person name="Gao S."/>
            <person name="Li N."/>
            <person name="Koren S."/>
            <person name="Jiang Y."/>
            <person name="Zimin A."/>
            <person name="Xu P."/>
            <person name="Phillippy A.M."/>
            <person name="Geng X."/>
            <person name="Song L."/>
            <person name="Sun F."/>
            <person name="Li C."/>
            <person name="Wang X."/>
            <person name="Chen A."/>
            <person name="Jin Y."/>
            <person name="Yuan Z."/>
            <person name="Yang Y."/>
            <person name="Tan S."/>
            <person name="Peatman E."/>
            <person name="Lu J."/>
            <person name="Qin Z."/>
            <person name="Dunham R."/>
            <person name="Li Z."/>
            <person name="Sonstegard T."/>
            <person name="Feng J."/>
            <person name="Danzmann R.G."/>
            <person name="Schroeder S."/>
            <person name="Scheffler B."/>
            <person name="Duke M.V."/>
            <person name="Ballard L."/>
            <person name="Kucuktas H."/>
            <person name="Kaltenboeck L."/>
            <person name="Liu H."/>
            <person name="Armbruster J."/>
            <person name="Xie Y."/>
            <person name="Kirby M.L."/>
            <person name="Tian Y."/>
            <person name="Flanagan M.E."/>
            <person name="Mu W."/>
            <person name="Waldbieser G.C."/>
        </authorList>
    </citation>
    <scope>NUCLEOTIDE SEQUENCE [LARGE SCALE GENOMIC DNA]</scope>
    <source>
        <strain evidence="11">SDA103</strain>
    </source>
</reference>
<reference evidence="12" key="2">
    <citation type="submission" date="2025-08" db="UniProtKB">
        <authorList>
            <consortium name="RefSeq"/>
        </authorList>
    </citation>
    <scope>IDENTIFICATION</scope>
    <source>
        <tissue evidence="12">Blood</tissue>
    </source>
</reference>
<dbReference type="Pfam" id="PF16556">
    <property type="entry name" value="IL17R_fnIII_D1"/>
    <property type="match status" value="1"/>
</dbReference>
<dbReference type="InterPro" id="IPR032356">
    <property type="entry name" value="IL17R_A/B_N"/>
</dbReference>
<dbReference type="Proteomes" id="UP000221080">
    <property type="component" value="Chromosome 19"/>
</dbReference>